<feature type="chain" id="PRO_5043846817" evidence="1">
    <location>
        <begin position="23"/>
        <end position="167"/>
    </location>
</feature>
<gene>
    <name evidence="3" type="ORF">RM544_15170</name>
</gene>
<dbReference type="Proteomes" id="UP001249020">
    <property type="component" value="Unassembled WGS sequence"/>
</dbReference>
<keyword evidence="1" id="KW-0732">Signal</keyword>
<dbReference type="InterPro" id="IPR013740">
    <property type="entry name" value="Redoxin"/>
</dbReference>
<feature type="signal peptide" evidence="1">
    <location>
        <begin position="1"/>
        <end position="22"/>
    </location>
</feature>
<feature type="domain" description="Thioredoxin" evidence="2">
    <location>
        <begin position="19"/>
        <end position="166"/>
    </location>
</feature>
<name>A0AAW8R3H3_9ALTE</name>
<dbReference type="InterPro" id="IPR013766">
    <property type="entry name" value="Thioredoxin_domain"/>
</dbReference>
<evidence type="ECO:0000256" key="1">
    <source>
        <dbReference type="SAM" id="SignalP"/>
    </source>
</evidence>
<dbReference type="RefSeq" id="WP_311362665.1">
    <property type="nucleotide sequence ID" value="NZ_JAVRIE010000007.1"/>
</dbReference>
<sequence>MKHCWFIPLLLSLSLFSSFTFATSAPSFTLADYKTSLNNAPAETRSLTNFHGKVVYLDFWASWCKPCRTSFPWMNKMQNKYASQGFEVVSINLDQDISAITKFLEKYPASFHILLDPDGVVAERYELVGMPSSYLIDKKGELRKTHTGFFIKNEGQYEQEIIQLLAE</sequence>
<proteinExistence type="predicted"/>
<dbReference type="CDD" id="cd02966">
    <property type="entry name" value="TlpA_like_family"/>
    <property type="match status" value="1"/>
</dbReference>
<dbReference type="GO" id="GO:0016491">
    <property type="term" value="F:oxidoreductase activity"/>
    <property type="evidence" value="ECO:0007669"/>
    <property type="project" value="InterPro"/>
</dbReference>
<dbReference type="Pfam" id="PF08534">
    <property type="entry name" value="Redoxin"/>
    <property type="match status" value="1"/>
</dbReference>
<dbReference type="SUPFAM" id="SSF52833">
    <property type="entry name" value="Thioredoxin-like"/>
    <property type="match status" value="1"/>
</dbReference>
<keyword evidence="4" id="KW-1185">Reference proteome</keyword>
<evidence type="ECO:0000313" key="3">
    <source>
        <dbReference type="EMBL" id="MDT0583891.1"/>
    </source>
</evidence>
<organism evidence="3 4">
    <name type="scientific">Brumicola blandensis</name>
    <dbReference type="NCBI Taxonomy" id="3075611"/>
    <lineage>
        <taxon>Bacteria</taxon>
        <taxon>Pseudomonadati</taxon>
        <taxon>Pseudomonadota</taxon>
        <taxon>Gammaproteobacteria</taxon>
        <taxon>Alteromonadales</taxon>
        <taxon>Alteromonadaceae</taxon>
        <taxon>Brumicola</taxon>
    </lineage>
</organism>
<dbReference type="AlphaFoldDB" id="A0AAW8R3H3"/>
<dbReference type="PANTHER" id="PTHR42852:SF18">
    <property type="entry name" value="CHROMOSOME UNDETERMINED SCAFFOLD_47, WHOLE GENOME SHOTGUN SEQUENCE"/>
    <property type="match status" value="1"/>
</dbReference>
<dbReference type="InterPro" id="IPR050553">
    <property type="entry name" value="Thioredoxin_ResA/DsbE_sf"/>
</dbReference>
<dbReference type="PANTHER" id="PTHR42852">
    <property type="entry name" value="THIOL:DISULFIDE INTERCHANGE PROTEIN DSBE"/>
    <property type="match status" value="1"/>
</dbReference>
<dbReference type="InterPro" id="IPR036249">
    <property type="entry name" value="Thioredoxin-like_sf"/>
</dbReference>
<protein>
    <submittedName>
        <fullName evidence="3">TlpA disulfide reductase family protein</fullName>
    </submittedName>
</protein>
<evidence type="ECO:0000313" key="4">
    <source>
        <dbReference type="Proteomes" id="UP001249020"/>
    </source>
</evidence>
<accession>A0AAW8R3H3</accession>
<reference evidence="3 4" key="1">
    <citation type="submission" date="2023-09" db="EMBL/GenBank/DDBJ databases">
        <authorList>
            <person name="Rey-Velasco X."/>
        </authorList>
    </citation>
    <scope>NUCLEOTIDE SEQUENCE [LARGE SCALE GENOMIC DNA]</scope>
    <source>
        <strain evidence="3 4">W409</strain>
    </source>
</reference>
<evidence type="ECO:0000259" key="2">
    <source>
        <dbReference type="PROSITE" id="PS51352"/>
    </source>
</evidence>
<dbReference type="Gene3D" id="3.40.30.10">
    <property type="entry name" value="Glutaredoxin"/>
    <property type="match status" value="1"/>
</dbReference>
<dbReference type="EMBL" id="JAVRIE010000007">
    <property type="protein sequence ID" value="MDT0583891.1"/>
    <property type="molecule type" value="Genomic_DNA"/>
</dbReference>
<dbReference type="PROSITE" id="PS51352">
    <property type="entry name" value="THIOREDOXIN_2"/>
    <property type="match status" value="1"/>
</dbReference>
<comment type="caution">
    <text evidence="3">The sequence shown here is derived from an EMBL/GenBank/DDBJ whole genome shotgun (WGS) entry which is preliminary data.</text>
</comment>